<evidence type="ECO:0000256" key="4">
    <source>
        <dbReference type="ARBA" id="ARBA00023273"/>
    </source>
</evidence>
<keyword evidence="11" id="KW-1185">Reference proteome</keyword>
<dbReference type="InterPro" id="IPR025254">
    <property type="entry name" value="CCDC113/CCDC96_CC"/>
</dbReference>
<feature type="coiled-coil region" evidence="7">
    <location>
        <begin position="33"/>
        <end position="67"/>
    </location>
</feature>
<dbReference type="PANTHER" id="PTHR15654">
    <property type="entry name" value="COILED-COIL DOMAIN-CONTAINING PROTEIN 113-RELATED"/>
    <property type="match status" value="1"/>
</dbReference>
<sequence>MFERYISRDGEQSPSSRSSVSDPPRQLTLEQKLFVAQREVTETRQDLEKLKERYDTIQDNYKASMKEAEFRLAELRRGRNVFKHRLQKHMKDNRVEKKEPEKVLQYVEDRSTVKITLSEHIVTLELNELSSDINNKNQMLVRIEEETQHAEEERLKAEALNKHLRRQMTDYQAPDIIEYMHIKNKRKKLQKSIRTWERRVIIAQNALRDFCQSWHKATF</sequence>
<evidence type="ECO:0000256" key="6">
    <source>
        <dbReference type="ARBA" id="ARBA00044798"/>
    </source>
</evidence>
<evidence type="ECO:0000256" key="8">
    <source>
        <dbReference type="SAM" id="MobiDB-lite"/>
    </source>
</evidence>
<evidence type="ECO:0000313" key="11">
    <source>
        <dbReference type="Proteomes" id="UP000261620"/>
    </source>
</evidence>
<protein>
    <recommendedName>
        <fullName evidence="6">Cilia- and flagella-associated protein 263</fullName>
    </recommendedName>
</protein>
<name>A0A3Q4BUF8_MOLML</name>
<feature type="domain" description="CCDC113/CCDC96 coiled-coil" evidence="9">
    <location>
        <begin position="119"/>
        <end position="207"/>
    </location>
</feature>
<evidence type="ECO:0000259" key="9">
    <source>
        <dbReference type="Pfam" id="PF13870"/>
    </source>
</evidence>
<evidence type="ECO:0000256" key="1">
    <source>
        <dbReference type="ARBA" id="ARBA00004138"/>
    </source>
</evidence>
<accession>A0A3Q4BUF8</accession>
<dbReference type="InterPro" id="IPR051885">
    <property type="entry name" value="CC_CF"/>
</dbReference>
<evidence type="ECO:0000313" key="10">
    <source>
        <dbReference type="Ensembl" id="ENSMMOP00000025322.1"/>
    </source>
</evidence>
<feature type="region of interest" description="Disordered" evidence="8">
    <location>
        <begin position="1"/>
        <end position="26"/>
    </location>
</feature>
<comment type="subcellular location">
    <subcellularLocation>
        <location evidence="1">Cell projection</location>
        <location evidence="1">Cilium</location>
    </subcellularLocation>
</comment>
<dbReference type="Pfam" id="PF13870">
    <property type="entry name" value="CCDC113_CCDC96_CC"/>
    <property type="match status" value="1"/>
</dbReference>
<reference evidence="10" key="2">
    <citation type="submission" date="2025-09" db="UniProtKB">
        <authorList>
            <consortium name="Ensembl"/>
        </authorList>
    </citation>
    <scope>IDENTIFICATION</scope>
</reference>
<dbReference type="AlphaFoldDB" id="A0A3Q4BUF8"/>
<dbReference type="Proteomes" id="UP000261620">
    <property type="component" value="Unplaced"/>
</dbReference>
<proteinExistence type="inferred from homology"/>
<feature type="compositionally biased region" description="Low complexity" evidence="8">
    <location>
        <begin position="13"/>
        <end position="25"/>
    </location>
</feature>
<evidence type="ECO:0000256" key="7">
    <source>
        <dbReference type="SAM" id="Coils"/>
    </source>
</evidence>
<organism evidence="10 11">
    <name type="scientific">Mola mola</name>
    <name type="common">Ocean sunfish</name>
    <name type="synonym">Tetraodon mola</name>
    <dbReference type="NCBI Taxonomy" id="94237"/>
    <lineage>
        <taxon>Eukaryota</taxon>
        <taxon>Metazoa</taxon>
        <taxon>Chordata</taxon>
        <taxon>Craniata</taxon>
        <taxon>Vertebrata</taxon>
        <taxon>Euteleostomi</taxon>
        <taxon>Actinopterygii</taxon>
        <taxon>Neopterygii</taxon>
        <taxon>Teleostei</taxon>
        <taxon>Neoteleostei</taxon>
        <taxon>Acanthomorphata</taxon>
        <taxon>Eupercaria</taxon>
        <taxon>Tetraodontiformes</taxon>
        <taxon>Molidae</taxon>
        <taxon>Mola</taxon>
    </lineage>
</organism>
<dbReference type="PANTHER" id="PTHR15654:SF2">
    <property type="entry name" value="COILED-COIL DOMAIN-CONTAINING PROTEIN 113"/>
    <property type="match status" value="1"/>
</dbReference>
<dbReference type="GO" id="GO:0005930">
    <property type="term" value="C:axoneme"/>
    <property type="evidence" value="ECO:0007669"/>
    <property type="project" value="TreeGrafter"/>
</dbReference>
<reference evidence="10" key="1">
    <citation type="submission" date="2025-08" db="UniProtKB">
        <authorList>
            <consortium name="Ensembl"/>
        </authorList>
    </citation>
    <scope>IDENTIFICATION</scope>
</reference>
<keyword evidence="4" id="KW-0966">Cell projection</keyword>
<keyword evidence="2" id="KW-0970">Cilium biogenesis/degradation</keyword>
<dbReference type="Ensembl" id="ENSMMOT00000025748.1">
    <property type="protein sequence ID" value="ENSMMOP00000025322.1"/>
    <property type="gene ID" value="ENSMMOG00000019224.1"/>
</dbReference>
<dbReference type="GO" id="GO:0060271">
    <property type="term" value="P:cilium assembly"/>
    <property type="evidence" value="ECO:0007669"/>
    <property type="project" value="TreeGrafter"/>
</dbReference>
<dbReference type="STRING" id="94237.ENSMMOP00000025322"/>
<dbReference type="OMA" id="HERIQDN"/>
<dbReference type="GO" id="GO:0036064">
    <property type="term" value="C:ciliary basal body"/>
    <property type="evidence" value="ECO:0007669"/>
    <property type="project" value="TreeGrafter"/>
</dbReference>
<evidence type="ECO:0000256" key="5">
    <source>
        <dbReference type="ARBA" id="ARBA00044506"/>
    </source>
</evidence>
<keyword evidence="3 7" id="KW-0175">Coiled coil</keyword>
<feature type="coiled-coil region" evidence="7">
    <location>
        <begin position="126"/>
        <end position="199"/>
    </location>
</feature>
<feature type="compositionally biased region" description="Basic and acidic residues" evidence="8">
    <location>
        <begin position="1"/>
        <end position="11"/>
    </location>
</feature>
<evidence type="ECO:0000256" key="2">
    <source>
        <dbReference type="ARBA" id="ARBA00022794"/>
    </source>
</evidence>
<comment type="similarity">
    <text evidence="5">Belongs to the CFAP263 family.</text>
</comment>
<evidence type="ECO:0000256" key="3">
    <source>
        <dbReference type="ARBA" id="ARBA00023054"/>
    </source>
</evidence>